<dbReference type="WBParaSite" id="GPUH_0001220201-mRNA-1">
    <property type="protein sequence ID" value="GPUH_0001220201-mRNA-1"/>
    <property type="gene ID" value="GPUH_0001220201"/>
</dbReference>
<protein>
    <submittedName>
        <fullName evidence="4">Gag-pol polyprotein</fullName>
    </submittedName>
</protein>
<proteinExistence type="predicted"/>
<dbReference type="AlphaFoldDB" id="A0A183DTZ7"/>
<feature type="compositionally biased region" description="Acidic residues" evidence="1">
    <location>
        <begin position="49"/>
        <end position="66"/>
    </location>
</feature>
<organism evidence="4">
    <name type="scientific">Gongylonema pulchrum</name>
    <dbReference type="NCBI Taxonomy" id="637853"/>
    <lineage>
        <taxon>Eukaryota</taxon>
        <taxon>Metazoa</taxon>
        <taxon>Ecdysozoa</taxon>
        <taxon>Nematoda</taxon>
        <taxon>Chromadorea</taxon>
        <taxon>Rhabditida</taxon>
        <taxon>Spirurina</taxon>
        <taxon>Spiruromorpha</taxon>
        <taxon>Spiruroidea</taxon>
        <taxon>Gongylonematidae</taxon>
        <taxon>Gongylonema</taxon>
    </lineage>
</organism>
<accession>A0A183DTZ7</accession>
<name>A0A183DTZ7_9BILA</name>
<reference evidence="2 3" key="2">
    <citation type="submission" date="2018-11" db="EMBL/GenBank/DDBJ databases">
        <authorList>
            <consortium name="Pathogen Informatics"/>
        </authorList>
    </citation>
    <scope>NUCLEOTIDE SEQUENCE [LARGE SCALE GENOMIC DNA]</scope>
</reference>
<evidence type="ECO:0000313" key="4">
    <source>
        <dbReference type="WBParaSite" id="GPUH_0001220201-mRNA-1"/>
    </source>
</evidence>
<evidence type="ECO:0000313" key="2">
    <source>
        <dbReference type="EMBL" id="VDN20019.1"/>
    </source>
</evidence>
<reference evidence="4" key="1">
    <citation type="submission" date="2016-06" db="UniProtKB">
        <authorList>
            <consortium name="WormBaseParasite"/>
        </authorList>
    </citation>
    <scope>IDENTIFICATION</scope>
</reference>
<evidence type="ECO:0000256" key="1">
    <source>
        <dbReference type="SAM" id="MobiDB-lite"/>
    </source>
</evidence>
<evidence type="ECO:0000313" key="3">
    <source>
        <dbReference type="Proteomes" id="UP000271098"/>
    </source>
</evidence>
<keyword evidence="3" id="KW-1185">Reference proteome</keyword>
<sequence length="77" mass="8674">MKMSSRFTVYKERIVVEDFTTTANRIRTGEELKQAETDSGQNSQHSEADAEVDNESSDVVEEEQDVDMGIVDDSPVF</sequence>
<dbReference type="Proteomes" id="UP000271098">
    <property type="component" value="Unassembled WGS sequence"/>
</dbReference>
<gene>
    <name evidence="2" type="ORF">GPUH_LOCUS12188</name>
</gene>
<dbReference type="EMBL" id="UYRT01079112">
    <property type="protein sequence ID" value="VDN20019.1"/>
    <property type="molecule type" value="Genomic_DNA"/>
</dbReference>
<feature type="compositionally biased region" description="Basic and acidic residues" evidence="1">
    <location>
        <begin position="27"/>
        <end position="36"/>
    </location>
</feature>
<feature type="region of interest" description="Disordered" evidence="1">
    <location>
        <begin position="22"/>
        <end position="77"/>
    </location>
</feature>